<proteinExistence type="predicted"/>
<comment type="caution">
    <text evidence="1">The sequence shown here is derived from an EMBL/GenBank/DDBJ whole genome shotgun (WGS) entry which is preliminary data.</text>
</comment>
<dbReference type="EMBL" id="BPQB01000034">
    <property type="protein sequence ID" value="GJE93730.1"/>
    <property type="molecule type" value="Genomic_DNA"/>
</dbReference>
<name>A0A9P3LFX8_9APHY</name>
<evidence type="ECO:0008006" key="3">
    <source>
        <dbReference type="Google" id="ProtNLM"/>
    </source>
</evidence>
<gene>
    <name evidence="1" type="ORF">PsYK624_098910</name>
</gene>
<dbReference type="Proteomes" id="UP000703269">
    <property type="component" value="Unassembled WGS sequence"/>
</dbReference>
<keyword evidence="2" id="KW-1185">Reference proteome</keyword>
<dbReference type="AlphaFoldDB" id="A0A9P3LFX8"/>
<sequence length="250" mass="27699">MMQSYSEPTSIDSFKLLQTDLVASSVLLDRVCAHLDMASLTSLLVKNLLPHWRSTAGDPASPALHRFLERCSALRSLTCHSGVFDGLFTYPHLCPTLHELRFVDTVYRQPFSAPWTSVGHIMDCPIAAAVCTVALDLTLCYTLAVDEPAPDARGLEEAFRRVVEGWHWPSLTTIVGRLQSLAVNVELRLLQSVLVNTAHSIKISVALPRAWTGDPEVYHAILWSTVHERLSIAAHQRLDVHITFPPAAMT</sequence>
<protein>
    <recommendedName>
        <fullName evidence="3">F-box domain-containing protein</fullName>
    </recommendedName>
</protein>
<accession>A0A9P3LFX8</accession>
<evidence type="ECO:0000313" key="2">
    <source>
        <dbReference type="Proteomes" id="UP000703269"/>
    </source>
</evidence>
<organism evidence="1 2">
    <name type="scientific">Phanerochaete sordida</name>
    <dbReference type="NCBI Taxonomy" id="48140"/>
    <lineage>
        <taxon>Eukaryota</taxon>
        <taxon>Fungi</taxon>
        <taxon>Dikarya</taxon>
        <taxon>Basidiomycota</taxon>
        <taxon>Agaricomycotina</taxon>
        <taxon>Agaricomycetes</taxon>
        <taxon>Polyporales</taxon>
        <taxon>Phanerochaetaceae</taxon>
        <taxon>Phanerochaete</taxon>
    </lineage>
</organism>
<evidence type="ECO:0000313" key="1">
    <source>
        <dbReference type="EMBL" id="GJE93730.1"/>
    </source>
</evidence>
<reference evidence="1 2" key="1">
    <citation type="submission" date="2021-08" db="EMBL/GenBank/DDBJ databases">
        <title>Draft Genome Sequence of Phanerochaete sordida strain YK-624.</title>
        <authorList>
            <person name="Mori T."/>
            <person name="Dohra H."/>
            <person name="Suzuki T."/>
            <person name="Kawagishi H."/>
            <person name="Hirai H."/>
        </authorList>
    </citation>
    <scope>NUCLEOTIDE SEQUENCE [LARGE SCALE GENOMIC DNA]</scope>
    <source>
        <strain evidence="1 2">YK-624</strain>
    </source>
</reference>